<dbReference type="GO" id="GO:0046872">
    <property type="term" value="F:metal ion binding"/>
    <property type="evidence" value="ECO:0007669"/>
    <property type="project" value="InterPro"/>
</dbReference>
<dbReference type="RefSeq" id="WP_073331851.1">
    <property type="nucleotide sequence ID" value="NZ_FQTT01000012.1"/>
</dbReference>
<dbReference type="Gene3D" id="3.30.470.20">
    <property type="entry name" value="ATP-grasp fold, B domain"/>
    <property type="match status" value="1"/>
</dbReference>
<feature type="domain" description="ATP-grasp" evidence="3">
    <location>
        <begin position="129"/>
        <end position="329"/>
    </location>
</feature>
<keyword evidence="5" id="KW-1185">Reference proteome</keyword>
<evidence type="ECO:0000259" key="3">
    <source>
        <dbReference type="PROSITE" id="PS50975"/>
    </source>
</evidence>
<protein>
    <recommendedName>
        <fullName evidence="3">ATP-grasp domain-containing protein</fullName>
    </recommendedName>
</protein>
<evidence type="ECO:0000256" key="2">
    <source>
        <dbReference type="SAM" id="MobiDB-lite"/>
    </source>
</evidence>
<accession>A0A1M4S1C0</accession>
<keyword evidence="1" id="KW-0067">ATP-binding</keyword>
<reference evidence="5" key="1">
    <citation type="submission" date="2016-09" db="EMBL/GenBank/DDBJ databases">
        <authorList>
            <person name="Strepis N."/>
        </authorList>
    </citation>
    <scope>NUCLEOTIDE SEQUENCE [LARGE SCALE GENOMIC DNA]</scope>
</reference>
<feature type="region of interest" description="Disordered" evidence="2">
    <location>
        <begin position="409"/>
        <end position="430"/>
    </location>
</feature>
<gene>
    <name evidence="4" type="ORF">ACGLYG10_2268</name>
</gene>
<dbReference type="Proteomes" id="UP000184291">
    <property type="component" value="Unassembled WGS sequence"/>
</dbReference>
<dbReference type="EMBL" id="FQTT01000012">
    <property type="protein sequence ID" value="SHE26025.1"/>
    <property type="molecule type" value="Genomic_DNA"/>
</dbReference>
<keyword evidence="1" id="KW-0547">Nucleotide-binding</keyword>
<evidence type="ECO:0000313" key="4">
    <source>
        <dbReference type="EMBL" id="SHE26025.1"/>
    </source>
</evidence>
<organism evidence="4 5">
    <name type="scientific">Actinomyces glycerinitolerans</name>
    <dbReference type="NCBI Taxonomy" id="1892869"/>
    <lineage>
        <taxon>Bacteria</taxon>
        <taxon>Bacillati</taxon>
        <taxon>Actinomycetota</taxon>
        <taxon>Actinomycetes</taxon>
        <taxon>Actinomycetales</taxon>
        <taxon>Actinomycetaceae</taxon>
        <taxon>Actinomyces</taxon>
    </lineage>
</organism>
<feature type="compositionally biased region" description="Basic residues" evidence="2">
    <location>
        <begin position="421"/>
        <end position="430"/>
    </location>
</feature>
<sequence length="430" mass="47532">MTGAQLDQSNRPGLLPVVIGGDIGAYALARQLHEATGQRVTLIASRPIQAIVLSSYIDVVFQEAEGEALIALLQRLAANRAAHSAVVMANHDSVAHTLASHRGRLEPVYVVPFPSLRAMEQLSNKVGFSAACESLGLRTPRQAVITGADLAAGDPKIDIPFPLVGKAAIGSDWDELTFAGKRKIYFLDSPEQLHGLWEDLRRAEFASTFLIQEYIPGDDDAMRSVTAYVASTGETTMIGSARVLLEDHAPSLIGNPVAMITEPHPMLWEASERLLSLVDYRGFANLDIKIDPRDGQPVFFEVNPRIGRNSFYMSAAGVNPMVPMISDLVDGRPGPRREARREVLYSLLPHHLLLHQLDDPALRRRVVRLAPRAVDPLLDPAERSLRRRVLVAIQKLNHDRKFHRFHPKPLLRRRGDASRSCARRRTGNSP</sequence>
<proteinExistence type="predicted"/>
<name>A0A1M4S1C0_9ACTO</name>
<dbReference type="STRING" id="1892869.ACGLYG10_2268"/>
<dbReference type="AlphaFoldDB" id="A0A1M4S1C0"/>
<dbReference type="OrthoDB" id="5420347at2"/>
<dbReference type="GO" id="GO:0005524">
    <property type="term" value="F:ATP binding"/>
    <property type="evidence" value="ECO:0007669"/>
    <property type="project" value="UniProtKB-UniRule"/>
</dbReference>
<dbReference type="PROSITE" id="PS50975">
    <property type="entry name" value="ATP_GRASP"/>
    <property type="match status" value="1"/>
</dbReference>
<dbReference type="InterPro" id="IPR011761">
    <property type="entry name" value="ATP-grasp"/>
</dbReference>
<evidence type="ECO:0000256" key="1">
    <source>
        <dbReference type="PROSITE-ProRule" id="PRU00409"/>
    </source>
</evidence>
<dbReference type="SUPFAM" id="SSF56059">
    <property type="entry name" value="Glutathione synthetase ATP-binding domain-like"/>
    <property type="match status" value="1"/>
</dbReference>
<evidence type="ECO:0000313" key="5">
    <source>
        <dbReference type="Proteomes" id="UP000184291"/>
    </source>
</evidence>